<gene>
    <name evidence="9" type="primary">coaD</name>
    <name evidence="11" type="ORF">SAMN05421834_1115</name>
</gene>
<feature type="binding site" evidence="9">
    <location>
        <begin position="124"/>
        <end position="130"/>
    </location>
    <ligand>
        <name>ATP</name>
        <dbReference type="ChEBI" id="CHEBI:30616"/>
    </ligand>
</feature>
<evidence type="ECO:0000256" key="8">
    <source>
        <dbReference type="ARBA" id="ARBA00029346"/>
    </source>
</evidence>
<feature type="binding site" evidence="9">
    <location>
        <begin position="10"/>
        <end position="11"/>
    </location>
    <ligand>
        <name>ATP</name>
        <dbReference type="ChEBI" id="CHEBI:30616"/>
    </ligand>
</feature>
<evidence type="ECO:0000313" key="12">
    <source>
        <dbReference type="Proteomes" id="UP000185669"/>
    </source>
</evidence>
<feature type="binding site" evidence="9">
    <location>
        <position position="88"/>
    </location>
    <ligand>
        <name>substrate</name>
    </ligand>
</feature>
<feature type="binding site" evidence="9">
    <location>
        <position position="99"/>
    </location>
    <ligand>
        <name>ATP</name>
        <dbReference type="ChEBI" id="CHEBI:30616"/>
    </ligand>
</feature>
<evidence type="ECO:0000256" key="6">
    <source>
        <dbReference type="ARBA" id="ARBA00022842"/>
    </source>
</evidence>
<feature type="domain" description="Cytidyltransferase-like" evidence="10">
    <location>
        <begin position="6"/>
        <end position="134"/>
    </location>
</feature>
<comment type="function">
    <text evidence="9">Reversibly transfers an adenylyl group from ATP to 4'-phosphopantetheine, yielding dephospho-CoA (dPCoA) and pyrophosphate.</text>
</comment>
<keyword evidence="1 9" id="KW-0963">Cytoplasm</keyword>
<comment type="pathway">
    <text evidence="9">Cofactor biosynthesis; coenzyme A biosynthesis; CoA from (R)-pantothenate: step 4/5.</text>
</comment>
<evidence type="ECO:0000256" key="4">
    <source>
        <dbReference type="ARBA" id="ARBA00022741"/>
    </source>
</evidence>
<accession>A0A1N6X6I1</accession>
<dbReference type="PANTHER" id="PTHR21342:SF1">
    <property type="entry name" value="PHOSPHOPANTETHEINE ADENYLYLTRANSFERASE"/>
    <property type="match status" value="1"/>
</dbReference>
<dbReference type="SUPFAM" id="SSF52374">
    <property type="entry name" value="Nucleotidylyl transferase"/>
    <property type="match status" value="1"/>
</dbReference>
<keyword evidence="3 9" id="KW-0548">Nucleotidyltransferase</keyword>
<name>A0A1N6X6I1_9FIRM</name>
<dbReference type="UniPathway" id="UPA00241">
    <property type="reaction ID" value="UER00355"/>
</dbReference>
<dbReference type="HAMAP" id="MF_00151">
    <property type="entry name" value="PPAT_bact"/>
    <property type="match status" value="1"/>
</dbReference>
<keyword evidence="4 9" id="KW-0547">Nucleotide-binding</keyword>
<keyword evidence="7 9" id="KW-0173">Coenzyme A biosynthesis</keyword>
<evidence type="ECO:0000313" key="11">
    <source>
        <dbReference type="EMBL" id="SIQ97933.1"/>
    </source>
</evidence>
<dbReference type="GO" id="GO:0005524">
    <property type="term" value="F:ATP binding"/>
    <property type="evidence" value="ECO:0007669"/>
    <property type="project" value="UniProtKB-KW"/>
</dbReference>
<comment type="catalytic activity">
    <reaction evidence="8 9">
        <text>(R)-4'-phosphopantetheine + ATP + H(+) = 3'-dephospho-CoA + diphosphate</text>
        <dbReference type="Rhea" id="RHEA:19801"/>
        <dbReference type="ChEBI" id="CHEBI:15378"/>
        <dbReference type="ChEBI" id="CHEBI:30616"/>
        <dbReference type="ChEBI" id="CHEBI:33019"/>
        <dbReference type="ChEBI" id="CHEBI:57328"/>
        <dbReference type="ChEBI" id="CHEBI:61723"/>
        <dbReference type="EC" id="2.7.7.3"/>
    </reaction>
</comment>
<evidence type="ECO:0000256" key="5">
    <source>
        <dbReference type="ARBA" id="ARBA00022840"/>
    </source>
</evidence>
<dbReference type="InterPro" id="IPR004821">
    <property type="entry name" value="Cyt_trans-like"/>
</dbReference>
<dbReference type="Pfam" id="PF01467">
    <property type="entry name" value="CTP_transf_like"/>
    <property type="match status" value="1"/>
</dbReference>
<feature type="binding site" evidence="9">
    <location>
        <position position="10"/>
    </location>
    <ligand>
        <name>substrate</name>
    </ligand>
</feature>
<keyword evidence="2 9" id="KW-0808">Transferase</keyword>
<dbReference type="GO" id="GO:0005737">
    <property type="term" value="C:cytoplasm"/>
    <property type="evidence" value="ECO:0007669"/>
    <property type="project" value="UniProtKB-SubCell"/>
</dbReference>
<reference evidence="12" key="1">
    <citation type="submission" date="2017-01" db="EMBL/GenBank/DDBJ databases">
        <authorList>
            <person name="Varghese N."/>
            <person name="Submissions S."/>
        </authorList>
    </citation>
    <scope>NUCLEOTIDE SEQUENCE [LARGE SCALE GENOMIC DNA]</scope>
    <source>
        <strain evidence="12">ATCC 700103</strain>
    </source>
</reference>
<feature type="binding site" evidence="9">
    <location>
        <begin position="89"/>
        <end position="91"/>
    </location>
    <ligand>
        <name>ATP</name>
        <dbReference type="ChEBI" id="CHEBI:30616"/>
    </ligand>
</feature>
<dbReference type="EC" id="2.7.7.3" evidence="9"/>
<feature type="site" description="Transition state stabilizer" evidence="9">
    <location>
        <position position="18"/>
    </location>
</feature>
<dbReference type="InterPro" id="IPR014729">
    <property type="entry name" value="Rossmann-like_a/b/a_fold"/>
</dbReference>
<comment type="subcellular location">
    <subcellularLocation>
        <location evidence="9">Cytoplasm</location>
    </subcellularLocation>
</comment>
<feature type="binding site" evidence="9">
    <location>
        <position position="42"/>
    </location>
    <ligand>
        <name>substrate</name>
    </ligand>
</feature>
<evidence type="ECO:0000259" key="10">
    <source>
        <dbReference type="Pfam" id="PF01467"/>
    </source>
</evidence>
<dbReference type="CDD" id="cd02163">
    <property type="entry name" value="PPAT"/>
    <property type="match status" value="1"/>
</dbReference>
<dbReference type="RefSeq" id="WP_076545020.1">
    <property type="nucleotide sequence ID" value="NZ_FTNC01000011.1"/>
</dbReference>
<dbReference type="Gene3D" id="3.40.50.620">
    <property type="entry name" value="HUPs"/>
    <property type="match status" value="1"/>
</dbReference>
<dbReference type="AlphaFoldDB" id="A0A1N6X6I1"/>
<dbReference type="EMBL" id="FTNC01000011">
    <property type="protein sequence ID" value="SIQ97933.1"/>
    <property type="molecule type" value="Genomic_DNA"/>
</dbReference>
<dbReference type="Proteomes" id="UP000185669">
    <property type="component" value="Unassembled WGS sequence"/>
</dbReference>
<proteinExistence type="inferred from homology"/>
<dbReference type="OrthoDB" id="9806661at2"/>
<comment type="subunit">
    <text evidence="9">Homohexamer.</text>
</comment>
<feature type="binding site" evidence="9">
    <location>
        <position position="18"/>
    </location>
    <ligand>
        <name>ATP</name>
        <dbReference type="ChEBI" id="CHEBI:30616"/>
    </ligand>
</feature>
<organism evidence="11 12">
    <name type="scientific">Halanaerobium kushneri</name>
    <dbReference type="NCBI Taxonomy" id="56779"/>
    <lineage>
        <taxon>Bacteria</taxon>
        <taxon>Bacillati</taxon>
        <taxon>Bacillota</taxon>
        <taxon>Clostridia</taxon>
        <taxon>Halanaerobiales</taxon>
        <taxon>Halanaerobiaceae</taxon>
        <taxon>Halanaerobium</taxon>
    </lineage>
</organism>
<evidence type="ECO:0000256" key="1">
    <source>
        <dbReference type="ARBA" id="ARBA00022490"/>
    </source>
</evidence>
<evidence type="ECO:0000256" key="9">
    <source>
        <dbReference type="HAMAP-Rule" id="MF_00151"/>
    </source>
</evidence>
<keyword evidence="12" id="KW-1185">Reference proteome</keyword>
<keyword evidence="6 9" id="KW-0460">Magnesium</keyword>
<dbReference type="InterPro" id="IPR001980">
    <property type="entry name" value="PPAT"/>
</dbReference>
<evidence type="ECO:0000256" key="7">
    <source>
        <dbReference type="ARBA" id="ARBA00022993"/>
    </source>
</evidence>
<protein>
    <recommendedName>
        <fullName evidence="9">Phosphopantetheine adenylyltransferase</fullName>
        <ecNumber evidence="9">2.7.7.3</ecNumber>
    </recommendedName>
    <alternativeName>
        <fullName evidence="9">Dephospho-CoA pyrophosphorylase</fullName>
    </alternativeName>
    <alternativeName>
        <fullName evidence="9">Pantetheine-phosphate adenylyltransferase</fullName>
        <shortName evidence="9">PPAT</shortName>
    </alternativeName>
</protein>
<comment type="similarity">
    <text evidence="9">Belongs to the bacterial CoaD family.</text>
</comment>
<comment type="cofactor">
    <cofactor evidence="9">
        <name>Mg(2+)</name>
        <dbReference type="ChEBI" id="CHEBI:18420"/>
    </cofactor>
</comment>
<dbReference type="PANTHER" id="PTHR21342">
    <property type="entry name" value="PHOSPHOPANTETHEINE ADENYLYLTRANSFERASE"/>
    <property type="match status" value="1"/>
</dbReference>
<dbReference type="GO" id="GO:0015937">
    <property type="term" value="P:coenzyme A biosynthetic process"/>
    <property type="evidence" value="ECO:0007669"/>
    <property type="project" value="UniProtKB-UniRule"/>
</dbReference>
<sequence>MSKKIVYPGSFDPVTNGHLDIVERAANIFDEVIVSVFCNPNKEPVFSMEERVEMLKKATEKFKNVKVDSFSGLTTKYVHSIGGEAILRGLRAVSDFEGEFQMASMNKHLDQEIETIFLMTDTKFAFLSSSVIKEAAYFDGDIKELVPNFVYKKLRNKFAVENQG</sequence>
<dbReference type="GO" id="GO:0004595">
    <property type="term" value="F:pantetheine-phosphate adenylyltransferase activity"/>
    <property type="evidence" value="ECO:0007669"/>
    <property type="project" value="UniProtKB-UniRule"/>
</dbReference>
<dbReference type="NCBIfam" id="TIGR01510">
    <property type="entry name" value="coaD_prev_kdtB"/>
    <property type="match status" value="1"/>
</dbReference>
<evidence type="ECO:0000256" key="2">
    <source>
        <dbReference type="ARBA" id="ARBA00022679"/>
    </source>
</evidence>
<dbReference type="STRING" id="56779.SAMN05421834_1115"/>
<evidence type="ECO:0000256" key="3">
    <source>
        <dbReference type="ARBA" id="ARBA00022695"/>
    </source>
</evidence>
<dbReference type="PRINTS" id="PR01020">
    <property type="entry name" value="LPSBIOSNTHSS"/>
</dbReference>
<feature type="binding site" evidence="9">
    <location>
        <position position="74"/>
    </location>
    <ligand>
        <name>substrate</name>
    </ligand>
</feature>
<keyword evidence="5 9" id="KW-0067">ATP-binding</keyword>
<dbReference type="NCBIfam" id="TIGR00125">
    <property type="entry name" value="cyt_tran_rel"/>
    <property type="match status" value="1"/>
</dbReference>